<evidence type="ECO:0000256" key="3">
    <source>
        <dbReference type="ARBA" id="ARBA00037847"/>
    </source>
</evidence>
<name>A0A401SG30_CHIPU</name>
<accession>A0A401SG30</accession>
<comment type="similarity">
    <text evidence="4">Belongs to the iodothyronine deiodinase family.</text>
</comment>
<dbReference type="AlphaFoldDB" id="A0A401SG30"/>
<dbReference type="Gene3D" id="3.40.30.10">
    <property type="entry name" value="Glutaredoxin"/>
    <property type="match status" value="1"/>
</dbReference>
<sequence length="127" mass="13562">MGLLSVDLLIKLQILPGFFSSCLFLAVYDSVVLLKQAVSRLSGPGAGDGVPRMLTVEGMQTVWRSFLLDAAKPVRPGGQAPNPRVVRLAERQGEAEQLQRVGGLAECRLLDFASPGRPLVVNFGSAT</sequence>
<evidence type="ECO:0000256" key="2">
    <source>
        <dbReference type="ARBA" id="ARBA00022989"/>
    </source>
</evidence>
<organism evidence="5 6">
    <name type="scientific">Chiloscyllium punctatum</name>
    <name type="common">Brownbanded bambooshark</name>
    <name type="synonym">Hemiscyllium punctatum</name>
    <dbReference type="NCBI Taxonomy" id="137246"/>
    <lineage>
        <taxon>Eukaryota</taxon>
        <taxon>Metazoa</taxon>
        <taxon>Chordata</taxon>
        <taxon>Craniata</taxon>
        <taxon>Vertebrata</taxon>
        <taxon>Chondrichthyes</taxon>
        <taxon>Elasmobranchii</taxon>
        <taxon>Galeomorphii</taxon>
        <taxon>Galeoidea</taxon>
        <taxon>Orectolobiformes</taxon>
        <taxon>Hemiscylliidae</taxon>
        <taxon>Chiloscyllium</taxon>
    </lineage>
</organism>
<evidence type="ECO:0000256" key="4">
    <source>
        <dbReference type="RuleBase" id="RU000676"/>
    </source>
</evidence>
<dbReference type="InterPro" id="IPR000643">
    <property type="entry name" value="Iodothyronine_deiodinase"/>
</dbReference>
<dbReference type="STRING" id="137246.A0A401SG30"/>
<dbReference type="PANTHER" id="PTHR11781">
    <property type="entry name" value="IODOTHYRONINE DEIODINASE"/>
    <property type="match status" value="1"/>
</dbReference>
<reference evidence="5 6" key="1">
    <citation type="journal article" date="2018" name="Nat. Ecol. Evol.">
        <title>Shark genomes provide insights into elasmobranch evolution and the origin of vertebrates.</title>
        <authorList>
            <person name="Hara Y"/>
            <person name="Yamaguchi K"/>
            <person name="Onimaru K"/>
            <person name="Kadota M"/>
            <person name="Koyanagi M"/>
            <person name="Keeley SD"/>
            <person name="Tatsumi K"/>
            <person name="Tanaka K"/>
            <person name="Motone F"/>
            <person name="Kageyama Y"/>
            <person name="Nozu R"/>
            <person name="Adachi N"/>
            <person name="Nishimura O"/>
            <person name="Nakagawa R"/>
            <person name="Tanegashima C"/>
            <person name="Kiyatake I"/>
            <person name="Matsumoto R"/>
            <person name="Murakumo K"/>
            <person name="Nishida K"/>
            <person name="Terakita A"/>
            <person name="Kuratani S"/>
            <person name="Sato K"/>
            <person name="Hyodo S Kuraku.S."/>
        </authorList>
    </citation>
    <scope>NUCLEOTIDE SEQUENCE [LARGE SCALE GENOMIC DNA]</scope>
</reference>
<keyword evidence="4" id="KW-0560">Oxidoreductase</keyword>
<keyword evidence="1" id="KW-0812">Transmembrane</keyword>
<evidence type="ECO:0000256" key="1">
    <source>
        <dbReference type="ARBA" id="ARBA00022692"/>
    </source>
</evidence>
<dbReference type="OrthoDB" id="428577at2759"/>
<dbReference type="EMBL" id="BEZZ01000246">
    <property type="protein sequence ID" value="GCC29341.1"/>
    <property type="molecule type" value="Genomic_DNA"/>
</dbReference>
<comment type="subcellular location">
    <subcellularLocation>
        <location evidence="3">Endomembrane system</location>
        <topology evidence="3">Single-pass membrane protein</topology>
    </subcellularLocation>
</comment>
<comment type="function">
    <text evidence="4">Responsible for the deiodination of T4 (3,5,3',5'-tetraiodothyronine).</text>
</comment>
<dbReference type="GO" id="GO:0012505">
    <property type="term" value="C:endomembrane system"/>
    <property type="evidence" value="ECO:0007669"/>
    <property type="project" value="UniProtKB-SubCell"/>
</dbReference>
<evidence type="ECO:0000313" key="5">
    <source>
        <dbReference type="EMBL" id="GCC29341.1"/>
    </source>
</evidence>
<keyword evidence="6" id="KW-1185">Reference proteome</keyword>
<keyword evidence="2" id="KW-0472">Membrane</keyword>
<keyword evidence="4" id="KW-0712">Selenocysteine</keyword>
<comment type="caution">
    <text evidence="5">The sequence shown here is derived from an EMBL/GenBank/DDBJ whole genome shotgun (WGS) entry which is preliminary data.</text>
</comment>
<dbReference type="PANTHER" id="PTHR11781:SF20">
    <property type="entry name" value="TYPE II IODOTHYRONINE DEIODINASE"/>
    <property type="match status" value="1"/>
</dbReference>
<protein>
    <recommendedName>
        <fullName evidence="4">Iodothyronine deiodinase</fullName>
    </recommendedName>
</protein>
<gene>
    <name evidence="5" type="ORF">chiPu_0007781</name>
</gene>
<dbReference type="Proteomes" id="UP000287033">
    <property type="component" value="Unassembled WGS sequence"/>
</dbReference>
<keyword evidence="4" id="KW-0893">Thyroid hormones biosynthesis</keyword>
<evidence type="ECO:0000313" key="6">
    <source>
        <dbReference type="Proteomes" id="UP000287033"/>
    </source>
</evidence>
<dbReference type="Pfam" id="PF00837">
    <property type="entry name" value="T4_deiodinase"/>
    <property type="match status" value="1"/>
</dbReference>
<dbReference type="GO" id="GO:0042403">
    <property type="term" value="P:thyroid hormone metabolic process"/>
    <property type="evidence" value="ECO:0007669"/>
    <property type="project" value="TreeGrafter"/>
</dbReference>
<dbReference type="GO" id="GO:0004800">
    <property type="term" value="F:thyroxine 5'-deiodinase activity"/>
    <property type="evidence" value="ECO:0007669"/>
    <property type="project" value="InterPro"/>
</dbReference>
<keyword evidence="2" id="KW-1133">Transmembrane helix</keyword>
<dbReference type="OMA" id="GYGAECH"/>
<proteinExistence type="inferred from homology"/>
<dbReference type="GO" id="GO:0042446">
    <property type="term" value="P:hormone biosynthetic process"/>
    <property type="evidence" value="ECO:0007669"/>
    <property type="project" value="UniProtKB-KW"/>
</dbReference>